<gene>
    <name evidence="1" type="ORF">GCM10009083_00740</name>
</gene>
<evidence type="ECO:0000313" key="2">
    <source>
        <dbReference type="Proteomes" id="UP000633263"/>
    </source>
</evidence>
<name>A0ABQ2CHR7_9GAMM</name>
<accession>A0ABQ2CHR7</accession>
<evidence type="ECO:0000313" key="1">
    <source>
        <dbReference type="EMBL" id="GGI88238.1"/>
    </source>
</evidence>
<sequence length="177" mass="19572">MLFLSLKRGYREKYSLIFLVSASLAGCVSGAYQDPAEQDVAKIRFVSDLTNATFDYIDDKNCGGVPTGLLNNWLVVDTRRRVSMSAPPPQGAKNYIEIKLIPEKEVMFRANTLSNSGGSVCGLSFKLRPEANAEYEAEFSRVKNYCVLKLSKLHMVDEEVERVPLPINRAALDGCAG</sequence>
<organism evidence="1 2">
    <name type="scientific">Halopseudomonas pertucinogena</name>
    <dbReference type="NCBI Taxonomy" id="86175"/>
    <lineage>
        <taxon>Bacteria</taxon>
        <taxon>Pseudomonadati</taxon>
        <taxon>Pseudomonadota</taxon>
        <taxon>Gammaproteobacteria</taxon>
        <taxon>Pseudomonadales</taxon>
        <taxon>Pseudomonadaceae</taxon>
        <taxon>Halopseudomonas</taxon>
    </lineage>
</organism>
<proteinExistence type="predicted"/>
<dbReference type="EMBL" id="BMNN01000001">
    <property type="protein sequence ID" value="GGI88238.1"/>
    <property type="molecule type" value="Genomic_DNA"/>
</dbReference>
<keyword evidence="2" id="KW-1185">Reference proteome</keyword>
<dbReference type="PROSITE" id="PS51257">
    <property type="entry name" value="PROKAR_LIPOPROTEIN"/>
    <property type="match status" value="1"/>
</dbReference>
<comment type="caution">
    <text evidence="1">The sequence shown here is derived from an EMBL/GenBank/DDBJ whole genome shotgun (WGS) entry which is preliminary data.</text>
</comment>
<evidence type="ECO:0008006" key="3">
    <source>
        <dbReference type="Google" id="ProtNLM"/>
    </source>
</evidence>
<dbReference type="Proteomes" id="UP000633263">
    <property type="component" value="Unassembled WGS sequence"/>
</dbReference>
<reference evidence="2" key="1">
    <citation type="journal article" date="2019" name="Int. J. Syst. Evol. Microbiol.">
        <title>The Global Catalogue of Microorganisms (GCM) 10K type strain sequencing project: providing services to taxonomists for standard genome sequencing and annotation.</title>
        <authorList>
            <consortium name="The Broad Institute Genomics Platform"/>
            <consortium name="The Broad Institute Genome Sequencing Center for Infectious Disease"/>
            <person name="Wu L."/>
            <person name="Ma J."/>
        </authorList>
    </citation>
    <scope>NUCLEOTIDE SEQUENCE [LARGE SCALE GENOMIC DNA]</scope>
    <source>
        <strain evidence="2">JCM 11590</strain>
    </source>
</reference>
<dbReference type="RefSeq" id="WP_188634633.1">
    <property type="nucleotide sequence ID" value="NZ_BMNN01000001.1"/>
</dbReference>
<protein>
    <recommendedName>
        <fullName evidence="3">Lipoprotein</fullName>
    </recommendedName>
</protein>